<comment type="subcellular location">
    <subcellularLocation>
        <location evidence="2">Cytoplasm</location>
        <location evidence="2">Cytosol</location>
    </subcellularLocation>
    <subcellularLocation>
        <location evidence="1">Nucleus</location>
    </subcellularLocation>
</comment>
<evidence type="ECO:0000313" key="21">
    <source>
        <dbReference type="Proteomes" id="UP000019374"/>
    </source>
</evidence>
<dbReference type="Pfam" id="PF22528">
    <property type="entry name" value="PRMT_C"/>
    <property type="match status" value="1"/>
</dbReference>
<comment type="catalytic activity">
    <reaction evidence="13">
        <text>L-arginyl-[protein] + 2 S-adenosyl-L-methionine = N(omega),N(omega)-dimethyl-L-arginyl-[protein] + 2 S-adenosyl-L-homocysteine + 2 H(+)</text>
        <dbReference type="Rhea" id="RHEA:48096"/>
        <dbReference type="Rhea" id="RHEA-COMP:10532"/>
        <dbReference type="Rhea" id="RHEA-COMP:11991"/>
        <dbReference type="ChEBI" id="CHEBI:15378"/>
        <dbReference type="ChEBI" id="CHEBI:29965"/>
        <dbReference type="ChEBI" id="CHEBI:57856"/>
        <dbReference type="ChEBI" id="CHEBI:59789"/>
        <dbReference type="ChEBI" id="CHEBI:61897"/>
        <dbReference type="EC" id="2.1.1.319"/>
    </reaction>
    <physiologicalReaction direction="left-to-right" evidence="13">
        <dbReference type="Rhea" id="RHEA:48097"/>
    </physiologicalReaction>
</comment>
<dbReference type="InterPro" id="IPR041698">
    <property type="entry name" value="Methyltransf_25"/>
</dbReference>
<sequence length="537" mass="59822">MVGGTCRTSLGGSSDASNDSGWLDIESDEESEAVISFFGSESFSSLDGMLAHCTQHHGFDFLANTRRLQLDFLGAVKLVNFIRRCVQQGQPLPDVISQSDIDHDEYLKPVLSNDAVLFSLDDVLEATDEVADAADEQTMALLARNRQLEAELEAVHSSFANYRLTVQQMLDQRWGNDDDLESTPSASSHAAVAQDSSDFYFESYATHDIHETMLKDKVRTDAYRDFIYENKHLFKDKVVLDIGCGTGILSMFCSKAGAAHVLAVDKSDIIDKARENVFNNGLSGVVTCLRGAIEDVTLPVDKVDIIVSEWMGYCLLYEAMLPSVLFARDRYLKPDGLLVPSSATLWIAPVEDQHYISDYVSYWGDVYGFDMKAMQEGVYDEVCIQTMPSTSVCGDAFPFKILDLRFTRTEDLVFTAGWGSKLNRRVDNIDGFLVWFDIFFATSWNEQPPGPETTSQVWKSNKRGNVAFTTGPYGTETHWRHGLLLAAPQPSPPELPHSCPMSGSITFSLLEQNSRALMIDASWSVVGQQRSQSWELK</sequence>
<dbReference type="PROSITE" id="PS51678">
    <property type="entry name" value="SAM_MT_PRMT"/>
    <property type="match status" value="1"/>
</dbReference>
<evidence type="ECO:0000313" key="20">
    <source>
        <dbReference type="EMBL" id="EQK98981.1"/>
    </source>
</evidence>
<evidence type="ECO:0000256" key="4">
    <source>
        <dbReference type="ARBA" id="ARBA00022490"/>
    </source>
</evidence>
<dbReference type="Proteomes" id="UP000019374">
    <property type="component" value="Unassembled WGS sequence"/>
</dbReference>
<proteinExistence type="predicted"/>
<keyword evidence="11" id="KW-0862">Zinc</keyword>
<dbReference type="InterPro" id="IPR025799">
    <property type="entry name" value="Arg_MeTrfase"/>
</dbReference>
<name>T5AB45_OPHSC</name>
<keyword evidence="10" id="KW-0863">Zinc-finger</keyword>
<keyword evidence="6 15" id="KW-0489">Methyltransferase</keyword>
<evidence type="ECO:0000259" key="18">
    <source>
        <dbReference type="Pfam" id="PF21137"/>
    </source>
</evidence>
<reference evidence="20 21" key="1">
    <citation type="journal article" date="2013" name="Chin. Sci. Bull.">
        <title>Genome survey uncovers the secrets of sex and lifestyle in caterpillar fungus.</title>
        <authorList>
            <person name="Hu X."/>
            <person name="Zhang Y."/>
            <person name="Xiao G."/>
            <person name="Zheng P."/>
            <person name="Xia Y."/>
            <person name="Zhang X."/>
            <person name="St Leger R.J."/>
            <person name="Liu X."/>
            <person name="Wang C."/>
        </authorList>
    </citation>
    <scope>NUCLEOTIDE SEQUENCE [LARGE SCALE GENOMIC DNA]</scope>
    <source>
        <strain evidence="21">Co18 / CGMCC 3.14243</strain>
        <tissue evidence="20">Fruit-body</tissue>
    </source>
</reference>
<evidence type="ECO:0000259" key="19">
    <source>
        <dbReference type="Pfam" id="PF22528"/>
    </source>
</evidence>
<evidence type="ECO:0000256" key="16">
    <source>
        <dbReference type="SAM" id="MobiDB-lite"/>
    </source>
</evidence>
<keyword evidence="8 15" id="KW-0949">S-adenosyl-L-methionine</keyword>
<accession>T5AB45</accession>
<dbReference type="GO" id="GO:0035242">
    <property type="term" value="F:protein-arginine omega-N asymmetric methyltransferase activity"/>
    <property type="evidence" value="ECO:0007669"/>
    <property type="project" value="UniProtKB-EC"/>
</dbReference>
<dbReference type="HOGENOM" id="CLU_017375_6_0_1"/>
<feature type="domain" description="Protein arginine N-methyltransferase" evidence="19">
    <location>
        <begin position="342"/>
        <end position="525"/>
    </location>
</feature>
<evidence type="ECO:0000256" key="13">
    <source>
        <dbReference type="ARBA" id="ARBA00047384"/>
    </source>
</evidence>
<evidence type="ECO:0000256" key="6">
    <source>
        <dbReference type="ARBA" id="ARBA00022603"/>
    </source>
</evidence>
<dbReference type="Gene3D" id="2.70.160.11">
    <property type="entry name" value="Hnrnp arginine n-methyltransferase1"/>
    <property type="match status" value="1"/>
</dbReference>
<dbReference type="FunFam" id="3.40.50.150:FF:000034">
    <property type="entry name" value="Protein arginine N-methyltransferase 3"/>
    <property type="match status" value="1"/>
</dbReference>
<dbReference type="InterPro" id="IPR036236">
    <property type="entry name" value="Znf_C2H2_sf"/>
</dbReference>
<keyword evidence="4" id="KW-0963">Cytoplasm</keyword>
<dbReference type="EC" id="2.1.1.319" evidence="3"/>
<dbReference type="SUPFAM" id="SSF53335">
    <property type="entry name" value="S-adenosyl-L-methionine-dependent methyltransferases"/>
    <property type="match status" value="1"/>
</dbReference>
<evidence type="ECO:0000256" key="15">
    <source>
        <dbReference type="PROSITE-ProRule" id="PRU01015"/>
    </source>
</evidence>
<dbReference type="Pfam" id="PF13649">
    <property type="entry name" value="Methyltransf_25"/>
    <property type="match status" value="1"/>
</dbReference>
<evidence type="ECO:0000256" key="12">
    <source>
        <dbReference type="ARBA" id="ARBA00023242"/>
    </source>
</evidence>
<dbReference type="AlphaFoldDB" id="T5AB45"/>
<evidence type="ECO:0000256" key="11">
    <source>
        <dbReference type="ARBA" id="ARBA00022833"/>
    </source>
</evidence>
<evidence type="ECO:0000256" key="2">
    <source>
        <dbReference type="ARBA" id="ARBA00004514"/>
    </source>
</evidence>
<dbReference type="PANTHER" id="PTHR11006">
    <property type="entry name" value="PROTEIN ARGININE N-METHYLTRANSFERASE"/>
    <property type="match status" value="1"/>
</dbReference>
<dbReference type="CDD" id="cd02440">
    <property type="entry name" value="AdoMet_MTases"/>
    <property type="match status" value="1"/>
</dbReference>
<keyword evidence="7 15" id="KW-0808">Transferase</keyword>
<evidence type="ECO:0000256" key="1">
    <source>
        <dbReference type="ARBA" id="ARBA00004123"/>
    </source>
</evidence>
<dbReference type="GO" id="GO:0042054">
    <property type="term" value="F:histone methyltransferase activity"/>
    <property type="evidence" value="ECO:0007669"/>
    <property type="project" value="TreeGrafter"/>
</dbReference>
<keyword evidence="9" id="KW-0479">Metal-binding</keyword>
<dbReference type="GO" id="GO:0032259">
    <property type="term" value="P:methylation"/>
    <property type="evidence" value="ECO:0007669"/>
    <property type="project" value="UniProtKB-KW"/>
</dbReference>
<dbReference type="InterPro" id="IPR055135">
    <property type="entry name" value="PRMT_dom"/>
</dbReference>
<dbReference type="PANTHER" id="PTHR11006:SF116">
    <property type="entry name" value="PROTEIN METHYLTRANSFERASE"/>
    <property type="match status" value="1"/>
</dbReference>
<feature type="domain" description="Methyltransferase" evidence="17">
    <location>
        <begin position="239"/>
        <end position="336"/>
    </location>
</feature>
<dbReference type="InterPro" id="IPR049482">
    <property type="entry name" value="ANM3-like_C2H2_Zf"/>
</dbReference>
<keyword evidence="5" id="KW-0597">Phosphoprotein</keyword>
<feature type="compositionally biased region" description="Polar residues" evidence="16">
    <location>
        <begin position="1"/>
        <end position="20"/>
    </location>
</feature>
<evidence type="ECO:0000256" key="7">
    <source>
        <dbReference type="ARBA" id="ARBA00022679"/>
    </source>
</evidence>
<dbReference type="SUPFAM" id="SSF57667">
    <property type="entry name" value="beta-beta-alpha zinc fingers"/>
    <property type="match status" value="1"/>
</dbReference>
<dbReference type="GO" id="GO:0005634">
    <property type="term" value="C:nucleus"/>
    <property type="evidence" value="ECO:0007669"/>
    <property type="project" value="UniProtKB-SubCell"/>
</dbReference>
<dbReference type="GO" id="GO:0005829">
    <property type="term" value="C:cytosol"/>
    <property type="evidence" value="ECO:0007669"/>
    <property type="project" value="UniProtKB-SubCell"/>
</dbReference>
<gene>
    <name evidence="20" type="ORF">OCS_05305</name>
</gene>
<keyword evidence="12" id="KW-0539">Nucleus</keyword>
<evidence type="ECO:0000256" key="5">
    <source>
        <dbReference type="ARBA" id="ARBA00022553"/>
    </source>
</evidence>
<comment type="catalytic activity">
    <reaction evidence="14">
        <text>L-arginyl-[protein] + S-adenosyl-L-methionine = N(omega)-methyl-L-arginyl-[protein] + S-adenosyl-L-homocysteine + H(+)</text>
        <dbReference type="Rhea" id="RHEA:48100"/>
        <dbReference type="Rhea" id="RHEA-COMP:10532"/>
        <dbReference type="Rhea" id="RHEA-COMP:11990"/>
        <dbReference type="ChEBI" id="CHEBI:15378"/>
        <dbReference type="ChEBI" id="CHEBI:29965"/>
        <dbReference type="ChEBI" id="CHEBI:57856"/>
        <dbReference type="ChEBI" id="CHEBI:59789"/>
        <dbReference type="ChEBI" id="CHEBI:65280"/>
    </reaction>
    <physiologicalReaction direction="left-to-right" evidence="14">
        <dbReference type="Rhea" id="RHEA:48101"/>
    </physiologicalReaction>
</comment>
<evidence type="ECO:0000256" key="14">
    <source>
        <dbReference type="ARBA" id="ARBA00049303"/>
    </source>
</evidence>
<dbReference type="Gene3D" id="3.40.50.150">
    <property type="entry name" value="Vaccinia Virus protein VP39"/>
    <property type="match status" value="1"/>
</dbReference>
<dbReference type="OrthoDB" id="7848332at2759"/>
<dbReference type="Pfam" id="PF21137">
    <property type="entry name" value="ANM3_C2H2_Zf"/>
    <property type="match status" value="1"/>
</dbReference>
<evidence type="ECO:0000256" key="8">
    <source>
        <dbReference type="ARBA" id="ARBA00022691"/>
    </source>
</evidence>
<feature type="domain" description="Protein arginine N-methyltransferase 3-like C2H2 zinc finger" evidence="18">
    <location>
        <begin position="66"/>
        <end position="109"/>
    </location>
</feature>
<dbReference type="GO" id="GO:0008270">
    <property type="term" value="F:zinc ion binding"/>
    <property type="evidence" value="ECO:0007669"/>
    <property type="project" value="UniProtKB-KW"/>
</dbReference>
<evidence type="ECO:0000256" key="10">
    <source>
        <dbReference type="ARBA" id="ARBA00022771"/>
    </source>
</evidence>
<feature type="region of interest" description="Disordered" evidence="16">
    <location>
        <begin position="1"/>
        <end position="22"/>
    </location>
</feature>
<organism evidence="20 21">
    <name type="scientific">Ophiocordyceps sinensis (strain Co18 / CGMCC 3.14243)</name>
    <name type="common">Yarsagumba caterpillar fungus</name>
    <name type="synonym">Hirsutella sinensis</name>
    <dbReference type="NCBI Taxonomy" id="911162"/>
    <lineage>
        <taxon>Eukaryota</taxon>
        <taxon>Fungi</taxon>
        <taxon>Dikarya</taxon>
        <taxon>Ascomycota</taxon>
        <taxon>Pezizomycotina</taxon>
        <taxon>Sordariomycetes</taxon>
        <taxon>Hypocreomycetidae</taxon>
        <taxon>Hypocreales</taxon>
        <taxon>Ophiocordycipitaceae</taxon>
        <taxon>Ophiocordyceps</taxon>
    </lineage>
</organism>
<dbReference type="InterPro" id="IPR029063">
    <property type="entry name" value="SAM-dependent_MTases_sf"/>
</dbReference>
<dbReference type="EMBL" id="KE653806">
    <property type="protein sequence ID" value="EQK98981.1"/>
    <property type="molecule type" value="Genomic_DNA"/>
</dbReference>
<evidence type="ECO:0000256" key="9">
    <source>
        <dbReference type="ARBA" id="ARBA00022723"/>
    </source>
</evidence>
<protein>
    <recommendedName>
        <fullName evidence="3">type I protein arginine methyltransferase</fullName>
        <ecNumber evidence="3">2.1.1.319</ecNumber>
    </recommendedName>
</protein>
<evidence type="ECO:0000259" key="17">
    <source>
        <dbReference type="Pfam" id="PF13649"/>
    </source>
</evidence>
<evidence type="ECO:0000256" key="3">
    <source>
        <dbReference type="ARBA" id="ARBA00011925"/>
    </source>
</evidence>
<dbReference type="eggNOG" id="KOG1499">
    <property type="taxonomic scope" value="Eukaryota"/>
</dbReference>